<reference evidence="1" key="1">
    <citation type="submission" date="2023-04" db="EMBL/GenBank/DDBJ databases">
        <title>Draft Genome sequencing of Naganishia species isolated from polar environments using Oxford Nanopore Technology.</title>
        <authorList>
            <person name="Leo P."/>
            <person name="Venkateswaran K."/>
        </authorList>
    </citation>
    <scope>NUCLEOTIDE SEQUENCE</scope>
    <source>
        <strain evidence="1">MNA-CCFEE 5423</strain>
    </source>
</reference>
<gene>
    <name evidence="1" type="ORF">QFC21_003333</name>
</gene>
<name>A0ACC2VQF5_9TREE</name>
<proteinExistence type="predicted"/>
<evidence type="ECO:0000313" key="2">
    <source>
        <dbReference type="Proteomes" id="UP001227268"/>
    </source>
</evidence>
<sequence length="257" mass="27678">MVHLYARHDHGGMDMNSGSTSTSMMGMKGYFHATIPSTDYLWFQSWVPSNVGAVIGACIGLFLLAVGERALIAVQRAAEGEWRRDALRRLTSTQSSSSSASSSSYKQPAPQDETIPAYNASRSHTASSLEKRMPSGLENSEIAPVLLSDDLVSTSAQTSRPPTGITTTAAAATTPTGPTYLPGALVSALTNPSRKNRYSVPFIWQNDLTRGLLMFCTKGLQYLLMLVVMTFNIWFITAVCIGAGVGEALFGRHGYAR</sequence>
<evidence type="ECO:0000313" key="1">
    <source>
        <dbReference type="EMBL" id="KAJ9101115.1"/>
    </source>
</evidence>
<comment type="caution">
    <text evidence="1">The sequence shown here is derived from an EMBL/GenBank/DDBJ whole genome shotgun (WGS) entry which is preliminary data.</text>
</comment>
<dbReference type="EMBL" id="JASBWT010000010">
    <property type="protein sequence ID" value="KAJ9101115.1"/>
    <property type="molecule type" value="Genomic_DNA"/>
</dbReference>
<organism evidence="1 2">
    <name type="scientific">Naganishia friedmannii</name>
    <dbReference type="NCBI Taxonomy" id="89922"/>
    <lineage>
        <taxon>Eukaryota</taxon>
        <taxon>Fungi</taxon>
        <taxon>Dikarya</taxon>
        <taxon>Basidiomycota</taxon>
        <taxon>Agaricomycotina</taxon>
        <taxon>Tremellomycetes</taxon>
        <taxon>Filobasidiales</taxon>
        <taxon>Filobasidiaceae</taxon>
        <taxon>Naganishia</taxon>
    </lineage>
</organism>
<accession>A0ACC2VQF5</accession>
<protein>
    <submittedName>
        <fullName evidence="1">Uncharacterized protein</fullName>
    </submittedName>
</protein>
<dbReference type="Proteomes" id="UP001227268">
    <property type="component" value="Unassembled WGS sequence"/>
</dbReference>
<keyword evidence="2" id="KW-1185">Reference proteome</keyword>